<dbReference type="PROSITE" id="PS00491">
    <property type="entry name" value="PROLINE_PEPTIDASE"/>
    <property type="match status" value="1"/>
</dbReference>
<dbReference type="Proteomes" id="UP000263957">
    <property type="component" value="Unassembled WGS sequence"/>
</dbReference>
<proteinExistence type="inferred from homology"/>
<organism evidence="10 11">
    <name type="scientific">Hyphomonas atlantica</name>
    <dbReference type="NCBI Taxonomy" id="1280948"/>
    <lineage>
        <taxon>Bacteria</taxon>
        <taxon>Pseudomonadati</taxon>
        <taxon>Pseudomonadota</taxon>
        <taxon>Alphaproteobacteria</taxon>
        <taxon>Hyphomonadales</taxon>
        <taxon>Hyphomonadaceae</taxon>
        <taxon>Hyphomonas</taxon>
    </lineage>
</organism>
<feature type="signal peptide" evidence="7">
    <location>
        <begin position="1"/>
        <end position="31"/>
    </location>
</feature>
<evidence type="ECO:0000313" key="10">
    <source>
        <dbReference type="EMBL" id="HBQ48656.1"/>
    </source>
</evidence>
<keyword evidence="4" id="KW-0482">Metalloprotease</keyword>
<comment type="caution">
    <text evidence="10">The sequence shown here is derived from an EMBL/GenBank/DDBJ whole genome shotgun (WGS) entry which is preliminary data.</text>
</comment>
<name>A0A356W727_9PROT</name>
<evidence type="ECO:0000313" key="11">
    <source>
        <dbReference type="Proteomes" id="UP000263957"/>
    </source>
</evidence>
<dbReference type="EMBL" id="DOGS01000144">
    <property type="protein sequence ID" value="HBQ48656.1"/>
    <property type="molecule type" value="Genomic_DNA"/>
</dbReference>
<feature type="region of interest" description="Disordered" evidence="6">
    <location>
        <begin position="32"/>
        <end position="52"/>
    </location>
</feature>
<dbReference type="PANTHER" id="PTHR46112">
    <property type="entry name" value="AMINOPEPTIDASE"/>
    <property type="match status" value="1"/>
</dbReference>
<evidence type="ECO:0000256" key="3">
    <source>
        <dbReference type="ARBA" id="ARBA00022801"/>
    </source>
</evidence>
<dbReference type="SUPFAM" id="SSF53092">
    <property type="entry name" value="Creatinase/prolidase N-terminal domain"/>
    <property type="match status" value="1"/>
</dbReference>
<accession>A0A356W727</accession>
<dbReference type="InterPro" id="IPR000994">
    <property type="entry name" value="Pept_M24"/>
</dbReference>
<dbReference type="InterPro" id="IPR000587">
    <property type="entry name" value="Creatinase_N"/>
</dbReference>
<evidence type="ECO:0000256" key="4">
    <source>
        <dbReference type="ARBA" id="ARBA00023049"/>
    </source>
</evidence>
<dbReference type="Gene3D" id="3.90.230.10">
    <property type="entry name" value="Creatinase/methionine aminopeptidase superfamily"/>
    <property type="match status" value="1"/>
</dbReference>
<dbReference type="PANTHER" id="PTHR46112:SF3">
    <property type="entry name" value="AMINOPEPTIDASE YPDF"/>
    <property type="match status" value="1"/>
</dbReference>
<keyword evidence="3" id="KW-0378">Hydrolase</keyword>
<feature type="domain" description="Peptidase M24" evidence="8">
    <location>
        <begin position="199"/>
        <end position="402"/>
    </location>
</feature>
<evidence type="ECO:0000256" key="6">
    <source>
        <dbReference type="SAM" id="MobiDB-lite"/>
    </source>
</evidence>
<dbReference type="Gene3D" id="3.40.350.10">
    <property type="entry name" value="Creatinase/prolidase N-terminal domain"/>
    <property type="match status" value="1"/>
</dbReference>
<dbReference type="InterPro" id="IPR006311">
    <property type="entry name" value="TAT_signal"/>
</dbReference>
<comment type="similarity">
    <text evidence="5">Belongs to the peptidase M24B family.</text>
</comment>
<dbReference type="Pfam" id="PF00557">
    <property type="entry name" value="Peptidase_M24"/>
    <property type="match status" value="1"/>
</dbReference>
<evidence type="ECO:0000256" key="2">
    <source>
        <dbReference type="ARBA" id="ARBA00022723"/>
    </source>
</evidence>
<dbReference type="GO" id="GO:0008237">
    <property type="term" value="F:metallopeptidase activity"/>
    <property type="evidence" value="ECO:0007669"/>
    <property type="project" value="UniProtKB-KW"/>
</dbReference>
<evidence type="ECO:0000259" key="8">
    <source>
        <dbReference type="Pfam" id="PF00557"/>
    </source>
</evidence>
<feature type="domain" description="Creatinase N-terminal" evidence="9">
    <location>
        <begin position="57"/>
        <end position="191"/>
    </location>
</feature>
<dbReference type="InterPro" id="IPR036005">
    <property type="entry name" value="Creatinase/aminopeptidase-like"/>
</dbReference>
<dbReference type="GO" id="GO:0046872">
    <property type="term" value="F:metal ion binding"/>
    <property type="evidence" value="ECO:0007669"/>
    <property type="project" value="UniProtKB-KW"/>
</dbReference>
<dbReference type="AlphaFoldDB" id="A0A356W727"/>
<keyword evidence="1" id="KW-0645">Protease</keyword>
<evidence type="ECO:0000256" key="5">
    <source>
        <dbReference type="RuleBase" id="RU000590"/>
    </source>
</evidence>
<evidence type="ECO:0000259" key="9">
    <source>
        <dbReference type="Pfam" id="PF01321"/>
    </source>
</evidence>
<keyword evidence="2 5" id="KW-0479">Metal-binding</keyword>
<dbReference type="GO" id="GO:0006508">
    <property type="term" value="P:proteolysis"/>
    <property type="evidence" value="ECO:0007669"/>
    <property type="project" value="UniProtKB-KW"/>
</dbReference>
<reference evidence="10 11" key="1">
    <citation type="journal article" date="2018" name="Nat. Biotechnol.">
        <title>A standardized bacterial taxonomy based on genome phylogeny substantially revises the tree of life.</title>
        <authorList>
            <person name="Parks D.H."/>
            <person name="Chuvochina M."/>
            <person name="Waite D.W."/>
            <person name="Rinke C."/>
            <person name="Skarshewski A."/>
            <person name="Chaumeil P.A."/>
            <person name="Hugenholtz P."/>
        </authorList>
    </citation>
    <scope>NUCLEOTIDE SEQUENCE [LARGE SCALE GENOMIC DNA]</scope>
    <source>
        <strain evidence="10">UBA10378</strain>
    </source>
</reference>
<dbReference type="InterPro" id="IPR050659">
    <property type="entry name" value="Peptidase_M24B"/>
</dbReference>
<evidence type="ECO:0000256" key="1">
    <source>
        <dbReference type="ARBA" id="ARBA00022670"/>
    </source>
</evidence>
<keyword evidence="7" id="KW-0732">Signal</keyword>
<evidence type="ECO:0000256" key="7">
    <source>
        <dbReference type="SAM" id="SignalP"/>
    </source>
</evidence>
<protein>
    <submittedName>
        <fullName evidence="10">Peptidase</fullName>
    </submittedName>
</protein>
<gene>
    <name evidence="10" type="ORF">DD728_07195</name>
</gene>
<dbReference type="InterPro" id="IPR029149">
    <property type="entry name" value="Creatin/AminoP/Spt16_N"/>
</dbReference>
<dbReference type="SUPFAM" id="SSF55920">
    <property type="entry name" value="Creatinase/aminopeptidase"/>
    <property type="match status" value="1"/>
</dbReference>
<dbReference type="InterPro" id="IPR001131">
    <property type="entry name" value="Peptidase_M24B_aminopep-P_CS"/>
</dbReference>
<dbReference type="PROSITE" id="PS51318">
    <property type="entry name" value="TAT"/>
    <property type="match status" value="1"/>
</dbReference>
<feature type="chain" id="PRO_5016577235" evidence="7">
    <location>
        <begin position="32"/>
        <end position="422"/>
    </location>
</feature>
<sequence length="422" mass="45471">MRNIASPPLNRRSFLVATGGAALMASTAAQSACAHTEPNPDPIKRADPISPTERASRLARLQQLMREQGIGATLIEAGASLFYFTGVNWWRSERLTAALIPAEGEICIVTPEFEEPSIREMLVVPGDVRIWNEHQDPHKLVAGWIQEQKLGDRPVAIEETVRYFAVDGLQSALPSLNLVSAAPLVSACRMIKTAPELALLQEAADIVDTSYRSIAGKIEAGMDGQDIFMIMSAAITEHGGTAPSGGVQINEGSALPHGSKFRETVKPGSVVLMDCGCRVDGYYADISRTFVFGEPTKKHREVYRQVRMGQEAAMMAAQIGTPAGAVDDAVRALYESLGYGPGYATPGLPHRTGHGIGLDIHEPINLVHGERTPLAAGMCFSNEPGLYIPGSFGVRIEDCFYMSQHGPVYFTQPPNTLDAPFG</sequence>
<dbReference type="Pfam" id="PF01321">
    <property type="entry name" value="Creatinase_N"/>
    <property type="match status" value="1"/>
</dbReference>